<evidence type="ECO:0000256" key="1">
    <source>
        <dbReference type="SAM" id="MobiDB-lite"/>
    </source>
</evidence>
<dbReference type="EMBL" id="QPFP01000058">
    <property type="protein sequence ID" value="TEB25234.1"/>
    <property type="molecule type" value="Genomic_DNA"/>
</dbReference>
<feature type="region of interest" description="Disordered" evidence="1">
    <location>
        <begin position="1"/>
        <end position="73"/>
    </location>
</feature>
<evidence type="ECO:0000313" key="3">
    <source>
        <dbReference type="Proteomes" id="UP000298030"/>
    </source>
</evidence>
<feature type="compositionally biased region" description="Basic and acidic residues" evidence="1">
    <location>
        <begin position="1"/>
        <end position="30"/>
    </location>
</feature>
<dbReference type="AlphaFoldDB" id="A0A4Y7SUF8"/>
<dbReference type="Proteomes" id="UP000298030">
    <property type="component" value="Unassembled WGS sequence"/>
</dbReference>
<proteinExistence type="predicted"/>
<protein>
    <submittedName>
        <fullName evidence="2">Uncharacterized protein</fullName>
    </submittedName>
</protein>
<comment type="caution">
    <text evidence="2">The sequence shown here is derived from an EMBL/GenBank/DDBJ whole genome shotgun (WGS) entry which is preliminary data.</text>
</comment>
<name>A0A4Y7SUF8_COPMI</name>
<evidence type="ECO:0000313" key="2">
    <source>
        <dbReference type="EMBL" id="TEB25234.1"/>
    </source>
</evidence>
<organism evidence="2 3">
    <name type="scientific">Coprinellus micaceus</name>
    <name type="common">Glistening ink-cap mushroom</name>
    <name type="synonym">Coprinus micaceus</name>
    <dbReference type="NCBI Taxonomy" id="71717"/>
    <lineage>
        <taxon>Eukaryota</taxon>
        <taxon>Fungi</taxon>
        <taxon>Dikarya</taxon>
        <taxon>Basidiomycota</taxon>
        <taxon>Agaricomycotina</taxon>
        <taxon>Agaricomycetes</taxon>
        <taxon>Agaricomycetidae</taxon>
        <taxon>Agaricales</taxon>
        <taxon>Agaricineae</taxon>
        <taxon>Psathyrellaceae</taxon>
        <taxon>Coprinellus</taxon>
    </lineage>
</organism>
<keyword evidence="3" id="KW-1185">Reference proteome</keyword>
<accession>A0A4Y7SUF8</accession>
<sequence length="129" mass="14332">MNKDRGQRRWVRSTERSRKRKGGGDKESKSKRTITNPGFVSTPLPDMFPPVQPTEEKVDIAPQSAPSSPLSHLGVGLEGWVSAVALMRDEATLGHSRWPPLIFGAAENRMARSARKDSKMKVRYESTTA</sequence>
<gene>
    <name evidence="2" type="ORF">FA13DRAFT_1174941</name>
</gene>
<reference evidence="2 3" key="1">
    <citation type="journal article" date="2019" name="Nat. Ecol. Evol.">
        <title>Megaphylogeny resolves global patterns of mushroom evolution.</title>
        <authorList>
            <person name="Varga T."/>
            <person name="Krizsan K."/>
            <person name="Foldi C."/>
            <person name="Dima B."/>
            <person name="Sanchez-Garcia M."/>
            <person name="Sanchez-Ramirez S."/>
            <person name="Szollosi G.J."/>
            <person name="Szarkandi J.G."/>
            <person name="Papp V."/>
            <person name="Albert L."/>
            <person name="Andreopoulos W."/>
            <person name="Angelini C."/>
            <person name="Antonin V."/>
            <person name="Barry K.W."/>
            <person name="Bougher N.L."/>
            <person name="Buchanan P."/>
            <person name="Buyck B."/>
            <person name="Bense V."/>
            <person name="Catcheside P."/>
            <person name="Chovatia M."/>
            <person name="Cooper J."/>
            <person name="Damon W."/>
            <person name="Desjardin D."/>
            <person name="Finy P."/>
            <person name="Geml J."/>
            <person name="Haridas S."/>
            <person name="Hughes K."/>
            <person name="Justo A."/>
            <person name="Karasinski D."/>
            <person name="Kautmanova I."/>
            <person name="Kiss B."/>
            <person name="Kocsube S."/>
            <person name="Kotiranta H."/>
            <person name="LaButti K.M."/>
            <person name="Lechner B.E."/>
            <person name="Liimatainen K."/>
            <person name="Lipzen A."/>
            <person name="Lukacs Z."/>
            <person name="Mihaltcheva S."/>
            <person name="Morgado L.N."/>
            <person name="Niskanen T."/>
            <person name="Noordeloos M.E."/>
            <person name="Ohm R.A."/>
            <person name="Ortiz-Santana B."/>
            <person name="Ovrebo C."/>
            <person name="Racz N."/>
            <person name="Riley R."/>
            <person name="Savchenko A."/>
            <person name="Shiryaev A."/>
            <person name="Soop K."/>
            <person name="Spirin V."/>
            <person name="Szebenyi C."/>
            <person name="Tomsovsky M."/>
            <person name="Tulloss R.E."/>
            <person name="Uehling J."/>
            <person name="Grigoriev I.V."/>
            <person name="Vagvolgyi C."/>
            <person name="Papp T."/>
            <person name="Martin F.M."/>
            <person name="Miettinen O."/>
            <person name="Hibbett D.S."/>
            <person name="Nagy L.G."/>
        </authorList>
    </citation>
    <scope>NUCLEOTIDE SEQUENCE [LARGE SCALE GENOMIC DNA]</scope>
    <source>
        <strain evidence="2 3">FP101781</strain>
    </source>
</reference>